<dbReference type="Proteomes" id="UP001151760">
    <property type="component" value="Unassembled WGS sequence"/>
</dbReference>
<reference evidence="1" key="2">
    <citation type="submission" date="2022-01" db="EMBL/GenBank/DDBJ databases">
        <authorList>
            <person name="Yamashiro T."/>
            <person name="Shiraishi A."/>
            <person name="Satake H."/>
            <person name="Nakayama K."/>
        </authorList>
    </citation>
    <scope>NUCLEOTIDE SEQUENCE</scope>
</reference>
<evidence type="ECO:0000313" key="2">
    <source>
        <dbReference type="Proteomes" id="UP001151760"/>
    </source>
</evidence>
<sequence>MDDPNITMEEYIRLEEEKARRHGQVYNWETAKYGKIWYDKDVHNLRSFETKFPAIVINDTLTSDEALPCEPTVSPPNNTEIDFRISFDESDDEDYTVIYDENSFSYKIIYVNNLKMDSKNDSKVNMPSFPSPKPEVYIWRILGVGIRCIDHAENKIDLMCAGDVLDFRTWPDISLETSVMSTMDLNGVTCLTGRFLGLNQKAYMFNYGVTCEDEAKRRNSGTKTKTFEENCYLLLYAVSSKEDTAYQRQLITRIRVIINSRSGVSLFTYTPYAQLVISQRYEVNVIDGN</sequence>
<protein>
    <submittedName>
        <fullName evidence="1">Uncharacterized protein</fullName>
    </submittedName>
</protein>
<evidence type="ECO:0000313" key="1">
    <source>
        <dbReference type="EMBL" id="GJS77824.1"/>
    </source>
</evidence>
<keyword evidence="2" id="KW-1185">Reference proteome</keyword>
<gene>
    <name evidence="1" type="ORF">Tco_0727705</name>
</gene>
<proteinExistence type="predicted"/>
<comment type="caution">
    <text evidence="1">The sequence shown here is derived from an EMBL/GenBank/DDBJ whole genome shotgun (WGS) entry which is preliminary data.</text>
</comment>
<reference evidence="1" key="1">
    <citation type="journal article" date="2022" name="Int. J. Mol. Sci.">
        <title>Draft Genome of Tanacetum Coccineum: Genomic Comparison of Closely Related Tanacetum-Family Plants.</title>
        <authorList>
            <person name="Yamashiro T."/>
            <person name="Shiraishi A."/>
            <person name="Nakayama K."/>
            <person name="Satake H."/>
        </authorList>
    </citation>
    <scope>NUCLEOTIDE SEQUENCE</scope>
</reference>
<name>A0ABQ4YJ09_9ASTR</name>
<dbReference type="EMBL" id="BQNB010010477">
    <property type="protein sequence ID" value="GJS77824.1"/>
    <property type="molecule type" value="Genomic_DNA"/>
</dbReference>
<accession>A0ABQ4YJ09</accession>
<organism evidence="1 2">
    <name type="scientific">Tanacetum coccineum</name>
    <dbReference type="NCBI Taxonomy" id="301880"/>
    <lineage>
        <taxon>Eukaryota</taxon>
        <taxon>Viridiplantae</taxon>
        <taxon>Streptophyta</taxon>
        <taxon>Embryophyta</taxon>
        <taxon>Tracheophyta</taxon>
        <taxon>Spermatophyta</taxon>
        <taxon>Magnoliopsida</taxon>
        <taxon>eudicotyledons</taxon>
        <taxon>Gunneridae</taxon>
        <taxon>Pentapetalae</taxon>
        <taxon>asterids</taxon>
        <taxon>campanulids</taxon>
        <taxon>Asterales</taxon>
        <taxon>Asteraceae</taxon>
        <taxon>Asteroideae</taxon>
        <taxon>Anthemideae</taxon>
        <taxon>Anthemidinae</taxon>
        <taxon>Tanacetum</taxon>
    </lineage>
</organism>